<dbReference type="KEGG" id="vg:14011523"/>
<gene>
    <name evidence="1" type="ORF">BCD7_0004</name>
</gene>
<dbReference type="RefSeq" id="YP_007005855.1">
    <property type="nucleotide sequence ID" value="NC_019515.1"/>
</dbReference>
<name>J9PUK4_9CAUD</name>
<evidence type="ECO:0000313" key="2">
    <source>
        <dbReference type="Proteomes" id="UP000006298"/>
    </source>
</evidence>
<accession>J9PUK4</accession>
<dbReference type="GeneID" id="14011523"/>
<protein>
    <submittedName>
        <fullName evidence="1">Uncharacterized protein</fullName>
    </submittedName>
</protein>
<dbReference type="EMBL" id="JN712910">
    <property type="protein sequence ID" value="AEZ50451.1"/>
    <property type="molecule type" value="Genomic_DNA"/>
</dbReference>
<evidence type="ECO:0000313" key="1">
    <source>
        <dbReference type="EMBL" id="AEZ50451.1"/>
    </source>
</evidence>
<reference evidence="1 2" key="1">
    <citation type="submission" date="2011-09" db="EMBL/GenBank/DDBJ databases">
        <title>Complete Genome Sequence of Bacillus cereus Bacteriophage BCD7.</title>
        <authorList>
            <person name="Lee J.-H."/>
            <person name="Shin H."/>
            <person name="Son B."/>
            <person name="Ryu S."/>
        </authorList>
    </citation>
    <scope>NUCLEOTIDE SEQUENCE [LARGE SCALE GENOMIC DNA]</scope>
</reference>
<keyword evidence="2" id="KW-1185">Reference proteome</keyword>
<sequence length="101" mass="12041">MTYIENVDFTFVNPNDIEYFDTSYIINYHNDKMDYIVYANCEQDALDALIDFLVAREETGLLYTREIIEEWNDDIDDYVSAGNEGRYYVCTAYLRITKRED</sequence>
<proteinExistence type="predicted"/>
<dbReference type="Proteomes" id="UP000006298">
    <property type="component" value="Segment"/>
</dbReference>
<organism evidence="1 2">
    <name type="scientific">Bacillus phage BCD7</name>
    <dbReference type="NCBI Taxonomy" id="1136534"/>
    <lineage>
        <taxon>Viruses</taxon>
        <taxon>Duplodnaviria</taxon>
        <taxon>Heunggongvirae</taxon>
        <taxon>Uroviricota</taxon>
        <taxon>Caudoviricetes</taxon>
        <taxon>Becedseptimavirus</taxon>
        <taxon>Becedseptimavirus BCD7</taxon>
    </lineage>
</organism>